<dbReference type="SUPFAM" id="SSF48264">
    <property type="entry name" value="Cytochrome P450"/>
    <property type="match status" value="1"/>
</dbReference>
<dbReference type="InterPro" id="IPR002402">
    <property type="entry name" value="Cyt_P450_E_grp-II"/>
</dbReference>
<dbReference type="InterPro" id="IPR001128">
    <property type="entry name" value="Cyt_P450"/>
</dbReference>
<organism evidence="15 16">
    <name type="scientific">Spodoptera exigua</name>
    <name type="common">Beet armyworm</name>
    <name type="synonym">Noctua fulgens</name>
    <dbReference type="NCBI Taxonomy" id="7107"/>
    <lineage>
        <taxon>Eukaryota</taxon>
        <taxon>Metazoa</taxon>
        <taxon>Ecdysozoa</taxon>
        <taxon>Arthropoda</taxon>
        <taxon>Hexapoda</taxon>
        <taxon>Insecta</taxon>
        <taxon>Pterygota</taxon>
        <taxon>Neoptera</taxon>
        <taxon>Endopterygota</taxon>
        <taxon>Lepidoptera</taxon>
        <taxon>Glossata</taxon>
        <taxon>Ditrysia</taxon>
        <taxon>Noctuoidea</taxon>
        <taxon>Noctuidae</taxon>
        <taxon>Amphipyrinae</taxon>
        <taxon>Spodoptera</taxon>
    </lineage>
</organism>
<keyword evidence="9" id="KW-0492">Microsome</keyword>
<dbReference type="AlphaFoldDB" id="A0A922S8K1"/>
<name>A0A922S8K1_SPOEX</name>
<dbReference type="GO" id="GO:0016712">
    <property type="term" value="F:oxidoreductase activity, acting on paired donors, with incorporation or reduction of molecular oxygen, reduced flavin or flavoprotein as one donor, and incorporation of one atom of oxygen"/>
    <property type="evidence" value="ECO:0007669"/>
    <property type="project" value="UniProtKB-EC"/>
</dbReference>
<keyword evidence="6" id="KW-0349">Heme</keyword>
<comment type="catalytic activity">
    <reaction evidence="14">
        <text>an organic molecule + reduced [NADPH--hemoprotein reductase] + O2 = an alcohol + oxidized [NADPH--hemoprotein reductase] + H2O + H(+)</text>
        <dbReference type="Rhea" id="RHEA:17149"/>
        <dbReference type="Rhea" id="RHEA-COMP:11964"/>
        <dbReference type="Rhea" id="RHEA-COMP:11965"/>
        <dbReference type="ChEBI" id="CHEBI:15377"/>
        <dbReference type="ChEBI" id="CHEBI:15378"/>
        <dbReference type="ChEBI" id="CHEBI:15379"/>
        <dbReference type="ChEBI" id="CHEBI:30879"/>
        <dbReference type="ChEBI" id="CHEBI:57618"/>
        <dbReference type="ChEBI" id="CHEBI:58210"/>
        <dbReference type="ChEBI" id="CHEBI:142491"/>
        <dbReference type="EC" id="1.14.14.1"/>
    </reaction>
</comment>
<evidence type="ECO:0000313" key="15">
    <source>
        <dbReference type="EMBL" id="KAH9628325.1"/>
    </source>
</evidence>
<evidence type="ECO:0000256" key="9">
    <source>
        <dbReference type="ARBA" id="ARBA00022848"/>
    </source>
</evidence>
<comment type="subcellular location">
    <subcellularLocation>
        <location evidence="3">Endoplasmic reticulum membrane</location>
        <topology evidence="3">Peripheral membrane protein</topology>
    </subcellularLocation>
    <subcellularLocation>
        <location evidence="2">Microsome membrane</location>
        <topology evidence="2">Peripheral membrane protein</topology>
    </subcellularLocation>
</comment>
<sequence>MSFLYITLGLSALVYALYYYFTRTFNYWKSRNVPGPEPIPFFGNIKESVLRQKNIGVVIHDIYKAFPNEKVVGLYRMTSPCLLVRDLEIIKHIMIKDFEVFTDRGVDFSKQGLGQNLFHADGETWTALRNRFSPIFTTGKLKNMFYLMNEGADSFVDYVSTECQSRQEFEVHLLLQSYTVSTISACAFGVSYDSLQDKMEALKLVDQVISSPSYIVELDMMYPGLLRSLNLSLFPKVVMKFFENLVDNIITQRNGKPSGRNDFMDLILELREKKEVNSTKFRTQWQNSRNNV</sequence>
<dbReference type="Proteomes" id="UP000814243">
    <property type="component" value="Unassembled WGS sequence"/>
</dbReference>
<evidence type="ECO:0000256" key="8">
    <source>
        <dbReference type="ARBA" id="ARBA00022824"/>
    </source>
</evidence>
<dbReference type="EC" id="1.14.14.1" evidence="5"/>
<evidence type="ECO:0000256" key="2">
    <source>
        <dbReference type="ARBA" id="ARBA00004174"/>
    </source>
</evidence>
<dbReference type="PANTHER" id="PTHR24292">
    <property type="entry name" value="CYTOCHROME P450"/>
    <property type="match status" value="1"/>
</dbReference>
<evidence type="ECO:0000256" key="7">
    <source>
        <dbReference type="ARBA" id="ARBA00022723"/>
    </source>
</evidence>
<evidence type="ECO:0000256" key="3">
    <source>
        <dbReference type="ARBA" id="ARBA00004406"/>
    </source>
</evidence>
<reference evidence="15" key="1">
    <citation type="journal article" date="2021" name="G3 (Bethesda)">
        <title>Genome and transcriptome analysis of the beet armyworm Spodoptera exigua reveals targets for pest control. .</title>
        <authorList>
            <person name="Simon S."/>
            <person name="Breeschoten T."/>
            <person name="Jansen H.J."/>
            <person name="Dirks R.P."/>
            <person name="Schranz M.E."/>
            <person name="Ros V.I.D."/>
        </authorList>
    </citation>
    <scope>NUCLEOTIDE SEQUENCE</scope>
    <source>
        <strain evidence="15">TB_SE_WUR_2020</strain>
    </source>
</reference>
<evidence type="ECO:0000256" key="11">
    <source>
        <dbReference type="ARBA" id="ARBA00023004"/>
    </source>
</evidence>
<evidence type="ECO:0000256" key="12">
    <source>
        <dbReference type="ARBA" id="ARBA00023033"/>
    </source>
</evidence>
<evidence type="ECO:0000313" key="16">
    <source>
        <dbReference type="Proteomes" id="UP000814243"/>
    </source>
</evidence>
<gene>
    <name evidence="15" type="ORF">HF086_018257</name>
</gene>
<evidence type="ECO:0000256" key="10">
    <source>
        <dbReference type="ARBA" id="ARBA00023002"/>
    </source>
</evidence>
<comment type="similarity">
    <text evidence="4">Belongs to the cytochrome P450 family.</text>
</comment>
<dbReference type="InterPro" id="IPR050476">
    <property type="entry name" value="Insect_CytP450_Detox"/>
</dbReference>
<dbReference type="InterPro" id="IPR036396">
    <property type="entry name" value="Cyt_P450_sf"/>
</dbReference>
<evidence type="ECO:0000256" key="14">
    <source>
        <dbReference type="ARBA" id="ARBA00047827"/>
    </source>
</evidence>
<dbReference type="GO" id="GO:0005506">
    <property type="term" value="F:iron ion binding"/>
    <property type="evidence" value="ECO:0007669"/>
    <property type="project" value="InterPro"/>
</dbReference>
<dbReference type="GO" id="GO:0020037">
    <property type="term" value="F:heme binding"/>
    <property type="evidence" value="ECO:0007669"/>
    <property type="project" value="InterPro"/>
</dbReference>
<dbReference type="Pfam" id="PF00067">
    <property type="entry name" value="p450"/>
    <property type="match status" value="1"/>
</dbReference>
<keyword evidence="8" id="KW-0256">Endoplasmic reticulum</keyword>
<dbReference type="PANTHER" id="PTHR24292:SF54">
    <property type="entry name" value="CYP9F3-RELATED"/>
    <property type="match status" value="1"/>
</dbReference>
<dbReference type="PRINTS" id="PR00464">
    <property type="entry name" value="EP450II"/>
</dbReference>
<dbReference type="Gene3D" id="1.10.630.10">
    <property type="entry name" value="Cytochrome P450"/>
    <property type="match status" value="1"/>
</dbReference>
<proteinExistence type="inferred from homology"/>
<comment type="cofactor">
    <cofactor evidence="1">
        <name>heme</name>
        <dbReference type="ChEBI" id="CHEBI:30413"/>
    </cofactor>
</comment>
<dbReference type="GO" id="GO:0005789">
    <property type="term" value="C:endoplasmic reticulum membrane"/>
    <property type="evidence" value="ECO:0007669"/>
    <property type="project" value="UniProtKB-SubCell"/>
</dbReference>
<keyword evidence="13" id="KW-0472">Membrane</keyword>
<evidence type="ECO:0000256" key="1">
    <source>
        <dbReference type="ARBA" id="ARBA00001971"/>
    </source>
</evidence>
<keyword evidence="11" id="KW-0408">Iron</keyword>
<protein>
    <recommendedName>
        <fullName evidence="5">unspecific monooxygenase</fullName>
        <ecNumber evidence="5">1.14.14.1</ecNumber>
    </recommendedName>
</protein>
<keyword evidence="10" id="KW-0560">Oxidoreductase</keyword>
<evidence type="ECO:0000256" key="4">
    <source>
        <dbReference type="ARBA" id="ARBA00010617"/>
    </source>
</evidence>
<keyword evidence="12" id="KW-0503">Monooxygenase</keyword>
<evidence type="ECO:0000256" key="6">
    <source>
        <dbReference type="ARBA" id="ARBA00022617"/>
    </source>
</evidence>
<accession>A0A922S8K1</accession>
<comment type="caution">
    <text evidence="15">The sequence shown here is derived from an EMBL/GenBank/DDBJ whole genome shotgun (WGS) entry which is preliminary data.</text>
</comment>
<dbReference type="EMBL" id="JACEFF010000918">
    <property type="protein sequence ID" value="KAH9628325.1"/>
    <property type="molecule type" value="Genomic_DNA"/>
</dbReference>
<evidence type="ECO:0000256" key="5">
    <source>
        <dbReference type="ARBA" id="ARBA00012109"/>
    </source>
</evidence>
<evidence type="ECO:0000256" key="13">
    <source>
        <dbReference type="ARBA" id="ARBA00023136"/>
    </source>
</evidence>
<keyword evidence="7" id="KW-0479">Metal-binding</keyword>